<accession>A0A2S2DSV3</accession>
<dbReference type="InterPro" id="IPR023353">
    <property type="entry name" value="LemA-like_dom_sf"/>
</dbReference>
<evidence type="ECO:0000256" key="2">
    <source>
        <dbReference type="ARBA" id="ARBA00008854"/>
    </source>
</evidence>
<dbReference type="AlphaFoldDB" id="A0A2S2DSV3"/>
<comment type="similarity">
    <text evidence="2">Belongs to the LemA family.</text>
</comment>
<dbReference type="PANTHER" id="PTHR34478">
    <property type="entry name" value="PROTEIN LEMA"/>
    <property type="match status" value="1"/>
</dbReference>
<dbReference type="Gene3D" id="1.20.1440.20">
    <property type="entry name" value="LemA-like domain"/>
    <property type="match status" value="1"/>
</dbReference>
<protein>
    <submittedName>
        <fullName evidence="8">Protein LemA</fullName>
    </submittedName>
</protein>
<evidence type="ECO:0000313" key="8">
    <source>
        <dbReference type="EMBL" id="AWL08474.1"/>
    </source>
</evidence>
<keyword evidence="9" id="KW-1185">Reference proteome</keyword>
<dbReference type="KEGG" id="psez:HME7025_00602"/>
<keyword evidence="6" id="KW-0175">Coiled coil</keyword>
<evidence type="ECO:0000256" key="1">
    <source>
        <dbReference type="ARBA" id="ARBA00004167"/>
    </source>
</evidence>
<evidence type="ECO:0000313" key="9">
    <source>
        <dbReference type="Proteomes" id="UP000245468"/>
    </source>
</evidence>
<keyword evidence="3 7" id="KW-0812">Transmembrane</keyword>
<dbReference type="EMBL" id="CP029346">
    <property type="protein sequence ID" value="AWL08474.1"/>
    <property type="molecule type" value="Genomic_DNA"/>
</dbReference>
<reference evidence="9" key="1">
    <citation type="submission" date="2018-05" db="EMBL/GenBank/DDBJ databases">
        <title>Pseudarcicella sp. HME7025 Genome sequencing and assembly.</title>
        <authorList>
            <person name="Kim H."/>
            <person name="Kang H."/>
            <person name="Joh K."/>
        </authorList>
    </citation>
    <scope>NUCLEOTIDE SEQUENCE [LARGE SCALE GENOMIC DNA]</scope>
    <source>
        <strain evidence="9">HME7025</strain>
    </source>
</reference>
<evidence type="ECO:0000256" key="5">
    <source>
        <dbReference type="ARBA" id="ARBA00023136"/>
    </source>
</evidence>
<name>A0A2S2DSV3_9BACT</name>
<keyword evidence="4 7" id="KW-1133">Transmembrane helix</keyword>
<comment type="subcellular location">
    <subcellularLocation>
        <location evidence="1">Membrane</location>
        <topology evidence="1">Single-pass membrane protein</topology>
    </subcellularLocation>
</comment>
<dbReference type="PANTHER" id="PTHR34478:SF2">
    <property type="entry name" value="MEMBRANE PROTEIN"/>
    <property type="match status" value="1"/>
</dbReference>
<evidence type="ECO:0000256" key="4">
    <source>
        <dbReference type="ARBA" id="ARBA00022989"/>
    </source>
</evidence>
<dbReference type="Proteomes" id="UP000245468">
    <property type="component" value="Chromosome"/>
</dbReference>
<feature type="transmembrane region" description="Helical" evidence="7">
    <location>
        <begin position="42"/>
        <end position="59"/>
    </location>
</feature>
<keyword evidence="5 7" id="KW-0472">Membrane</keyword>
<feature type="coiled-coil region" evidence="6">
    <location>
        <begin position="158"/>
        <end position="185"/>
    </location>
</feature>
<evidence type="ECO:0000256" key="7">
    <source>
        <dbReference type="SAM" id="Phobius"/>
    </source>
</evidence>
<dbReference type="SUPFAM" id="SSF140478">
    <property type="entry name" value="LemA-like"/>
    <property type="match status" value="1"/>
</dbReference>
<dbReference type="InterPro" id="IPR007156">
    <property type="entry name" value="MamQ_LemA"/>
</dbReference>
<organism evidence="8 9">
    <name type="scientific">Aquirufa nivalisilvae</name>
    <dbReference type="NCBI Taxonomy" id="2516557"/>
    <lineage>
        <taxon>Bacteria</taxon>
        <taxon>Pseudomonadati</taxon>
        <taxon>Bacteroidota</taxon>
        <taxon>Cytophagia</taxon>
        <taxon>Cytophagales</taxon>
        <taxon>Flectobacillaceae</taxon>
        <taxon>Aquirufa</taxon>
    </lineage>
</organism>
<gene>
    <name evidence="8" type="ORF">HME7025_00602</name>
</gene>
<dbReference type="GO" id="GO:0016020">
    <property type="term" value="C:membrane"/>
    <property type="evidence" value="ECO:0007669"/>
    <property type="project" value="UniProtKB-SubCell"/>
</dbReference>
<proteinExistence type="inferred from homology"/>
<evidence type="ECO:0000256" key="6">
    <source>
        <dbReference type="SAM" id="Coils"/>
    </source>
</evidence>
<dbReference type="Pfam" id="PF04011">
    <property type="entry name" value="LemA"/>
    <property type="match status" value="1"/>
</dbReference>
<sequence>MSGNWNIYPFKSILMEICLGQIVICIPLQSKNFKTISTMNRKLWIALGVIALVIFWGVGVRNGLATSDQEVKGSWANVQSAYQRRADLIPNLVKTVQGVANFEKSTLTAVIEARASATQMKLDAKDLSPENMQKYQAAQSSLGGALSRLMVVAENYPQLKATENFSELQAQLEGTENRIKEERDRFNESVKSYNSKVVTFPNNLIASFSGFTEKGYFEAEAGSDKAPEVNFEEKK</sequence>
<evidence type="ECO:0000256" key="3">
    <source>
        <dbReference type="ARBA" id="ARBA00022692"/>
    </source>
</evidence>